<protein>
    <submittedName>
        <fullName evidence="2">Uncharacterized protein</fullName>
    </submittedName>
</protein>
<evidence type="ECO:0000313" key="3">
    <source>
        <dbReference type="Proteomes" id="UP000075809"/>
    </source>
</evidence>
<dbReference type="Proteomes" id="UP000075809">
    <property type="component" value="Unassembled WGS sequence"/>
</dbReference>
<evidence type="ECO:0000313" key="2">
    <source>
        <dbReference type="EMBL" id="KYQ55342.1"/>
    </source>
</evidence>
<keyword evidence="3" id="KW-1185">Reference proteome</keyword>
<dbReference type="AlphaFoldDB" id="A0A151X4L0"/>
<feature type="compositionally biased region" description="Basic residues" evidence="1">
    <location>
        <begin position="186"/>
        <end position="215"/>
    </location>
</feature>
<reference evidence="2 3" key="1">
    <citation type="submission" date="2015-09" db="EMBL/GenBank/DDBJ databases">
        <title>Trachymyrmex zeteki WGS genome.</title>
        <authorList>
            <person name="Nygaard S."/>
            <person name="Hu H."/>
            <person name="Boomsma J."/>
            <person name="Zhang G."/>
        </authorList>
    </citation>
    <scope>NUCLEOTIDE SEQUENCE [LARGE SCALE GENOMIC DNA]</scope>
    <source>
        <strain evidence="2">Tzet28-1</strain>
        <tissue evidence="2">Whole body</tissue>
    </source>
</reference>
<proteinExistence type="predicted"/>
<organism evidence="2 3">
    <name type="scientific">Mycetomoellerius zeteki</name>
    <dbReference type="NCBI Taxonomy" id="64791"/>
    <lineage>
        <taxon>Eukaryota</taxon>
        <taxon>Metazoa</taxon>
        <taxon>Ecdysozoa</taxon>
        <taxon>Arthropoda</taxon>
        <taxon>Hexapoda</taxon>
        <taxon>Insecta</taxon>
        <taxon>Pterygota</taxon>
        <taxon>Neoptera</taxon>
        <taxon>Endopterygota</taxon>
        <taxon>Hymenoptera</taxon>
        <taxon>Apocrita</taxon>
        <taxon>Aculeata</taxon>
        <taxon>Formicoidea</taxon>
        <taxon>Formicidae</taxon>
        <taxon>Myrmicinae</taxon>
        <taxon>Mycetomoellerius</taxon>
    </lineage>
</organism>
<gene>
    <name evidence="2" type="ORF">ALC60_05771</name>
</gene>
<feature type="region of interest" description="Disordered" evidence="1">
    <location>
        <begin position="142"/>
        <end position="215"/>
    </location>
</feature>
<sequence length="215" mass="24550">MQWRKHVRIKYGGRVGVGQGQREREQVQLQVRVVQLQREGGARLSYVCHQPSGAKSRWLQVAAAVCNGVAYEETGRPRRHFDAWRVNASTDQKEIHSHGSQKSVVRKKSANARLPLSCEVRGRRREFARPLTPLSGVAASAIRSKRNGEENPIEGSRDRAGEDGTQVLRKREERDGASEGEGTRGYAKKKKEKNYRKTCARREKHEKRRLRDTKQ</sequence>
<evidence type="ECO:0000256" key="1">
    <source>
        <dbReference type="SAM" id="MobiDB-lite"/>
    </source>
</evidence>
<name>A0A151X4L0_9HYME</name>
<dbReference type="EMBL" id="KQ982544">
    <property type="protein sequence ID" value="KYQ55342.1"/>
    <property type="molecule type" value="Genomic_DNA"/>
</dbReference>
<accession>A0A151X4L0</accession>